<evidence type="ECO:0000313" key="10">
    <source>
        <dbReference type="EMBL" id="QQL48186.1"/>
    </source>
</evidence>
<dbReference type="InterPro" id="IPR029063">
    <property type="entry name" value="SAM-dependent_MTases_sf"/>
</dbReference>
<evidence type="ECO:0000259" key="8">
    <source>
        <dbReference type="Pfam" id="PF07669"/>
    </source>
</evidence>
<dbReference type="InterPro" id="IPR011639">
    <property type="entry name" value="MethylTrfase_TaqI-like_dom"/>
</dbReference>
<keyword evidence="4" id="KW-0949">S-adenosyl-L-methionine</keyword>
<feature type="domain" description="TaqI-like C-terminal specificity" evidence="9">
    <location>
        <begin position="873"/>
        <end position="1035"/>
    </location>
</feature>
<keyword evidence="6" id="KW-0238">DNA-binding</keyword>
<dbReference type="GO" id="GO:0032259">
    <property type="term" value="P:methylation"/>
    <property type="evidence" value="ECO:0007669"/>
    <property type="project" value="UniProtKB-KW"/>
</dbReference>
<evidence type="ECO:0000256" key="2">
    <source>
        <dbReference type="ARBA" id="ARBA00022603"/>
    </source>
</evidence>
<keyword evidence="3" id="KW-0808">Transferase</keyword>
<dbReference type="Pfam" id="PF12950">
    <property type="entry name" value="TaqI_C"/>
    <property type="match status" value="1"/>
</dbReference>
<dbReference type="Proteomes" id="UP000595884">
    <property type="component" value="Chromosome"/>
</dbReference>
<feature type="domain" description="Type II methyltransferase M.TaqI-like" evidence="8">
    <location>
        <begin position="513"/>
        <end position="748"/>
    </location>
</feature>
<dbReference type="EMBL" id="CP066294">
    <property type="protein sequence ID" value="QQL48186.1"/>
    <property type="molecule type" value="Genomic_DNA"/>
</dbReference>
<dbReference type="SUPFAM" id="SSF53335">
    <property type="entry name" value="S-adenosyl-L-methionine-dependent methyltransferases"/>
    <property type="match status" value="1"/>
</dbReference>
<dbReference type="InterPro" id="IPR025931">
    <property type="entry name" value="TaqI_C"/>
</dbReference>
<comment type="catalytic activity">
    <reaction evidence="7">
        <text>a 2'-deoxyadenosine in DNA + S-adenosyl-L-methionine = an N(6)-methyl-2'-deoxyadenosine in DNA + S-adenosyl-L-homocysteine + H(+)</text>
        <dbReference type="Rhea" id="RHEA:15197"/>
        <dbReference type="Rhea" id="RHEA-COMP:12418"/>
        <dbReference type="Rhea" id="RHEA-COMP:12419"/>
        <dbReference type="ChEBI" id="CHEBI:15378"/>
        <dbReference type="ChEBI" id="CHEBI:57856"/>
        <dbReference type="ChEBI" id="CHEBI:59789"/>
        <dbReference type="ChEBI" id="CHEBI:90615"/>
        <dbReference type="ChEBI" id="CHEBI:90616"/>
        <dbReference type="EC" id="2.1.1.72"/>
    </reaction>
</comment>
<evidence type="ECO:0000256" key="7">
    <source>
        <dbReference type="ARBA" id="ARBA00047942"/>
    </source>
</evidence>
<dbReference type="PROSITE" id="PS00092">
    <property type="entry name" value="N6_MTASE"/>
    <property type="match status" value="1"/>
</dbReference>
<dbReference type="REBASE" id="495276">
    <property type="entry name" value="Smu273ORF2025P"/>
</dbReference>
<evidence type="ECO:0000256" key="5">
    <source>
        <dbReference type="ARBA" id="ARBA00022747"/>
    </source>
</evidence>
<accession>A0AAX1K4V2</accession>
<evidence type="ECO:0000256" key="1">
    <source>
        <dbReference type="ARBA" id="ARBA00011900"/>
    </source>
</evidence>
<name>A0AAX1K4V2_STRMG</name>
<keyword evidence="5" id="KW-0680">Restriction system</keyword>
<dbReference type="PANTHER" id="PTHR33841">
    <property type="entry name" value="DNA METHYLTRANSFERASE YEEA-RELATED"/>
    <property type="match status" value="1"/>
</dbReference>
<dbReference type="GO" id="GO:0003677">
    <property type="term" value="F:DNA binding"/>
    <property type="evidence" value="ECO:0007669"/>
    <property type="project" value="UniProtKB-KW"/>
</dbReference>
<evidence type="ECO:0000256" key="4">
    <source>
        <dbReference type="ARBA" id="ARBA00022691"/>
    </source>
</evidence>
<reference evidence="11" key="1">
    <citation type="submission" date="2020-12" db="EMBL/GenBank/DDBJ databases">
        <authorList>
            <person name="Wen Z.T."/>
        </authorList>
    </citation>
    <scope>NUCLEOTIDE SEQUENCE [LARGE SCALE GENOMIC DNA]</scope>
    <source>
        <strain evidence="11">27-3</strain>
    </source>
</reference>
<dbReference type="Pfam" id="PF07669">
    <property type="entry name" value="Eco57I"/>
    <property type="match status" value="1"/>
</dbReference>
<proteinExistence type="predicted"/>
<dbReference type="GO" id="GO:0009007">
    <property type="term" value="F:site-specific DNA-methyltransferase (adenine-specific) activity"/>
    <property type="evidence" value="ECO:0007669"/>
    <property type="project" value="UniProtKB-EC"/>
</dbReference>
<organism evidence="10 11">
    <name type="scientific">Streptococcus mutans</name>
    <dbReference type="NCBI Taxonomy" id="1309"/>
    <lineage>
        <taxon>Bacteria</taxon>
        <taxon>Bacillati</taxon>
        <taxon>Bacillota</taxon>
        <taxon>Bacilli</taxon>
        <taxon>Lactobacillales</taxon>
        <taxon>Streptococcaceae</taxon>
        <taxon>Streptococcus</taxon>
    </lineage>
</organism>
<dbReference type="AlphaFoldDB" id="A0AAX1K4V2"/>
<dbReference type="GO" id="GO:0009307">
    <property type="term" value="P:DNA restriction-modification system"/>
    <property type="evidence" value="ECO:0007669"/>
    <property type="project" value="UniProtKB-KW"/>
</dbReference>
<evidence type="ECO:0000256" key="3">
    <source>
        <dbReference type="ARBA" id="ARBA00022679"/>
    </source>
</evidence>
<dbReference type="EC" id="2.1.1.72" evidence="1"/>
<sequence length="1069" mass="123687">MSNLFAVELLKQLEPNFSSVECLAKYLGFKVEKVESIRELFDKNTIFAFMRPNNLEGIFAYVTTQNNLTTKTRANQFKTFFLHATQAMMERDQTSAEVDFIIVIGKNIVIIFDSADYRRRLILTPDKLSRNNSKYLMKLTLLHSDSLVDNKNYIEDDFFGLIQLDEKFKTDLFRFAIADDEQFINKTRILRLNFWKRIQESSEYQRIIKDIFFKKLDQIDETSQYYADVISAVLDTLVLRYILVRILEGRFGYENETARKSVSKVGLGTSVDKTLETKAHFDLQRVEEVLSSKKEQLSLFDVIPDDINDQEVAEIHETQLSYMENIYGGDLYVSDIAKAATRIEKTLSESEYALIWRVTSSTNLDFDLEDVTPGTIGEQYEQTLKMSLTKNISGKWEYSKDNTQQREQGAFYTNAKITDYIIDITLGKKLSEISDKLRNASSTSQKIKILRSILKLKMADISSGGGTFLAGAVRKLGNWYAELEKLPDVKPLLVQIREFGSVVDFQKFAVNQMIYGIDLDLKALIVSSFALTLESLGDTQSKLPELIGKNLINQNSLISVVPESLKLEWFNTYKDTIKELYGEKKKWISGKGNNFAEVKAQLQLNFIDMASDYIKTKKYTKEDLEKTFVDKHIEILEFNLPEVFFDKDGNYSGGFDIIFGNPPYIQLQKKQIFSDIEKYIYKQLGEFDSYEATGDIYSLFFERATQLLKSHGLLGFITSNKYLRAGYGQSLRNYFLEKTNPYLLVNLGSGMFGATVDTSILALEKSHNKNELQAIDLVQRDNNPQKRLENMSDYIKQNTLQISFNKDDSWIILSPIEQSIKHKIESVGTPLKDWNIRINRGILTGYNEAFIIDKAKRNELIEQDPKSAEIIRPILRGRDIKRYSYEFADLYLICTFPSKHYNIDKYPAIRDYLLTFDKRKLEQSGAKAIDGIIGNNARKKTNNQWFETQDSIAYWDDFSKPKIIYPNMTKYLPFYLDIEGFMVNQKCFIMIGEKLNYLTSFLNSNVFKVCFKDYFPELQGGTKELSKIFFERIPVPQNVQDRAITDEEIYQLYNFTEDEINWISSSVNK</sequence>
<dbReference type="InterPro" id="IPR002052">
    <property type="entry name" value="DNA_methylase_N6_adenine_CS"/>
</dbReference>
<evidence type="ECO:0000259" key="9">
    <source>
        <dbReference type="Pfam" id="PF12950"/>
    </source>
</evidence>
<evidence type="ECO:0000313" key="11">
    <source>
        <dbReference type="Proteomes" id="UP000595884"/>
    </source>
</evidence>
<dbReference type="InterPro" id="IPR050953">
    <property type="entry name" value="N4_N6_ade-DNA_methylase"/>
</dbReference>
<evidence type="ECO:0000256" key="6">
    <source>
        <dbReference type="ARBA" id="ARBA00023125"/>
    </source>
</evidence>
<gene>
    <name evidence="10" type="ORF">IGS65_002025</name>
</gene>
<dbReference type="RefSeq" id="WP_192072297.1">
    <property type="nucleotide sequence ID" value="NZ_CP066294.2"/>
</dbReference>
<dbReference type="Gene3D" id="3.40.50.150">
    <property type="entry name" value="Vaccinia Virus protein VP39"/>
    <property type="match status" value="1"/>
</dbReference>
<protein>
    <recommendedName>
        <fullName evidence="1">site-specific DNA-methyltransferase (adenine-specific)</fullName>
        <ecNumber evidence="1">2.1.1.72</ecNumber>
    </recommendedName>
</protein>
<dbReference type="PRINTS" id="PR00507">
    <property type="entry name" value="N12N6MTFRASE"/>
</dbReference>
<dbReference type="PANTHER" id="PTHR33841:SF1">
    <property type="entry name" value="DNA METHYLTRANSFERASE A"/>
    <property type="match status" value="1"/>
</dbReference>
<keyword evidence="2 10" id="KW-0489">Methyltransferase</keyword>